<reference evidence="3" key="1">
    <citation type="submission" date="2023-06" db="EMBL/GenBank/DDBJ databases">
        <title>Genomic analysis of the entomopathogenic nematode Steinernema hermaphroditum.</title>
        <authorList>
            <person name="Schwarz E.M."/>
            <person name="Heppert J.K."/>
            <person name="Baniya A."/>
            <person name="Schwartz H.T."/>
            <person name="Tan C.-H."/>
            <person name="Antoshechkin I."/>
            <person name="Sternberg P.W."/>
            <person name="Goodrich-Blair H."/>
            <person name="Dillman A.R."/>
        </authorList>
    </citation>
    <scope>NUCLEOTIDE SEQUENCE</scope>
    <source>
        <strain evidence="3">PS9179</strain>
        <tissue evidence="3">Whole animal</tissue>
    </source>
</reference>
<keyword evidence="2" id="KW-1133">Transmembrane helix</keyword>
<protein>
    <submittedName>
        <fullName evidence="3">Uncharacterized protein</fullName>
    </submittedName>
</protein>
<keyword evidence="4" id="KW-1185">Reference proteome</keyword>
<name>A0AA39LTX9_9BILA</name>
<organism evidence="3 4">
    <name type="scientific">Steinernema hermaphroditum</name>
    <dbReference type="NCBI Taxonomy" id="289476"/>
    <lineage>
        <taxon>Eukaryota</taxon>
        <taxon>Metazoa</taxon>
        <taxon>Ecdysozoa</taxon>
        <taxon>Nematoda</taxon>
        <taxon>Chromadorea</taxon>
        <taxon>Rhabditida</taxon>
        <taxon>Tylenchina</taxon>
        <taxon>Panagrolaimomorpha</taxon>
        <taxon>Strongyloidoidea</taxon>
        <taxon>Steinernematidae</taxon>
        <taxon>Steinernema</taxon>
    </lineage>
</organism>
<sequence>MRVSLPPLQLLRHTAAPQSTKMDPVIVYIMLAFLACACLMVFKFPIKAATTDNSFKSSAQKKKKAVKNKKKKNVKGAAVKKAAESKKEEVNDNKITEKKVKEAAPVPANPVAESDASVLAAAKSSADDSKTVSKLQADKEVKEVDKESPNDNKKIKKQREKNTKKKQDKKTKTKETPKIEEAEGFDEGEFTIVLTAKQKKEARNKKLASPTQKAVPNSAELAKKLEKEEDFTANSSKSETFECYEHLSPEQQEDKLDLPNDFALLSYDIVDMVVTSQVPIVGQLAYISGPWGDIYRKKTEIFCMNGYDTEHYDCIRRNAHGCVMLKSFTANDFLSSEKIRFTALRSANTSFLESVMHKMTDTIEIDILPGVMPFLATLPDQFSSIQLHRDCHITVDVDVDLLIRLLQFKHLRRLSYTFVASVAEATMLDSYLCSFVSKPNFEELRVRWINLRTVPTCLEVIHAAFEAWENNRSSIIIKQEIEFFLPGSMRWTADSLLNEPNCQQHQHNSDRIAAVSVSNYHLKAEFGAISTECA</sequence>
<proteinExistence type="predicted"/>
<keyword evidence="2" id="KW-0472">Membrane</keyword>
<evidence type="ECO:0000313" key="3">
    <source>
        <dbReference type="EMBL" id="KAK0409503.1"/>
    </source>
</evidence>
<gene>
    <name evidence="3" type="ORF">QR680_004583</name>
</gene>
<feature type="transmembrane region" description="Helical" evidence="2">
    <location>
        <begin position="25"/>
        <end position="46"/>
    </location>
</feature>
<feature type="compositionally biased region" description="Low complexity" evidence="1">
    <location>
        <begin position="103"/>
        <end position="124"/>
    </location>
</feature>
<keyword evidence="2" id="KW-0812">Transmembrane</keyword>
<dbReference type="AlphaFoldDB" id="A0AA39LTX9"/>
<evidence type="ECO:0000313" key="4">
    <source>
        <dbReference type="Proteomes" id="UP001175271"/>
    </source>
</evidence>
<feature type="compositionally biased region" description="Basic and acidic residues" evidence="1">
    <location>
        <begin position="125"/>
        <end position="153"/>
    </location>
</feature>
<evidence type="ECO:0000256" key="1">
    <source>
        <dbReference type="SAM" id="MobiDB-lite"/>
    </source>
</evidence>
<accession>A0AA39LTX9</accession>
<comment type="caution">
    <text evidence="3">The sequence shown here is derived from an EMBL/GenBank/DDBJ whole genome shotgun (WGS) entry which is preliminary data.</text>
</comment>
<evidence type="ECO:0000256" key="2">
    <source>
        <dbReference type="SAM" id="Phobius"/>
    </source>
</evidence>
<feature type="compositionally biased region" description="Basic residues" evidence="1">
    <location>
        <begin position="154"/>
        <end position="172"/>
    </location>
</feature>
<feature type="region of interest" description="Disordered" evidence="1">
    <location>
        <begin position="61"/>
        <end position="180"/>
    </location>
</feature>
<feature type="compositionally biased region" description="Basic and acidic residues" evidence="1">
    <location>
        <begin position="81"/>
        <end position="102"/>
    </location>
</feature>
<dbReference type="Proteomes" id="UP001175271">
    <property type="component" value="Unassembled WGS sequence"/>
</dbReference>
<feature type="compositionally biased region" description="Basic residues" evidence="1">
    <location>
        <begin position="61"/>
        <end position="74"/>
    </location>
</feature>
<dbReference type="EMBL" id="JAUCMV010000003">
    <property type="protein sequence ID" value="KAK0409503.1"/>
    <property type="molecule type" value="Genomic_DNA"/>
</dbReference>